<dbReference type="GO" id="GO:0032389">
    <property type="term" value="C:MutLalpha complex"/>
    <property type="evidence" value="ECO:0007669"/>
    <property type="project" value="TreeGrafter"/>
</dbReference>
<dbReference type="PANTHER" id="PTHR10073:SF52">
    <property type="entry name" value="MISMATCH REPAIR ENDONUCLEASE PMS2"/>
    <property type="match status" value="1"/>
</dbReference>
<dbReference type="GO" id="GO:0006298">
    <property type="term" value="P:mismatch repair"/>
    <property type="evidence" value="ECO:0007669"/>
    <property type="project" value="InterPro"/>
</dbReference>
<dbReference type="SMART" id="SM01340">
    <property type="entry name" value="DNA_mis_repair"/>
    <property type="match status" value="1"/>
</dbReference>
<feature type="compositionally biased region" description="Polar residues" evidence="3">
    <location>
        <begin position="69"/>
        <end position="79"/>
    </location>
</feature>
<accession>A0A3R8AMT4</accession>
<dbReference type="Pfam" id="PF02518">
    <property type="entry name" value="HATPase_c"/>
    <property type="match status" value="1"/>
</dbReference>
<dbReference type="InterPro" id="IPR014762">
    <property type="entry name" value="DNA_mismatch_repair_CS"/>
</dbReference>
<dbReference type="Gene3D" id="3.30.230.10">
    <property type="match status" value="1"/>
</dbReference>
<feature type="compositionally biased region" description="Low complexity" evidence="3">
    <location>
        <begin position="422"/>
        <end position="441"/>
    </location>
</feature>
<dbReference type="GO" id="GO:0005524">
    <property type="term" value="F:ATP binding"/>
    <property type="evidence" value="ECO:0007669"/>
    <property type="project" value="InterPro"/>
</dbReference>
<evidence type="ECO:0000259" key="4">
    <source>
        <dbReference type="SMART" id="SM01340"/>
    </source>
</evidence>
<feature type="compositionally biased region" description="Low complexity" evidence="3">
    <location>
        <begin position="107"/>
        <end position="198"/>
    </location>
</feature>
<evidence type="ECO:0000313" key="5">
    <source>
        <dbReference type="EMBL" id="RQX70149.1"/>
    </source>
</evidence>
<sequence length="570" mass="60097">MEGEVASKVSSGDREGIQETDEKEEEGGRVKNRCQEAEANAGGLRPPVAVQDGRTSTGSSCVKAAASSDAEQNSQSSHLSSEDILGSPSASSFSSLSFLAFAHAASSSTSLRPQSTSSDASFPLPSSSSTRSSAPSESSASSCSGSSSASSPSSLSTSSTSSSSSSSSASSSSSSASPSSFSSAASPASSSAVRSSSSGGAESERDTGRQAGRLHAMSSLVAEAVCSQQVVLGLKSICKELVENAIDAGATTVEVRFVDGGMASVEVRDNGSGIAPQDFPMLAQREHIDLLGFIGRRHATSKINKFTDLYSALDTMGFRGEALASLCALSDVEILTRTASEPFATRLRFDHHGKIIHQEPAAREVGTSVTVSNLFASLPLRRRALRQQRQKHLQESLAFLQKFALLHADDCRILVTDFTPANSSRSAEASSGSQRRNGGSSVTLLNTRGTATRLLDAAVTVYGERQMQQCSQVSLAGAEPGREWSVEALLSRPPLGVRTSALQLFFVNKRVVEFPPLLQKLINKKYREVCSRHCFPIVIAFATVAPHLLEVNLSCIRKCVKPCVYTCMQI</sequence>
<dbReference type="VEuPathDB" id="ToxoDB:TGCAST_236200A"/>
<dbReference type="InterPro" id="IPR002099">
    <property type="entry name" value="MutL/Mlh/PMS"/>
</dbReference>
<evidence type="ECO:0000256" key="3">
    <source>
        <dbReference type="SAM" id="MobiDB-lite"/>
    </source>
</evidence>
<protein>
    <submittedName>
        <fullName evidence="5">DNA mismatch repair protein, C-terminal domain-containing protein</fullName>
    </submittedName>
</protein>
<dbReference type="CDD" id="cd00782">
    <property type="entry name" value="MutL_Trans"/>
    <property type="match status" value="1"/>
</dbReference>
<dbReference type="NCBIfam" id="TIGR00585">
    <property type="entry name" value="mutl"/>
    <property type="match status" value="1"/>
</dbReference>
<comment type="similarity">
    <text evidence="1">Belongs to the DNA mismatch repair MutL/HexB family.</text>
</comment>
<dbReference type="InterPro" id="IPR038973">
    <property type="entry name" value="MutL/Mlh/Pms-like"/>
</dbReference>
<gene>
    <name evidence="5" type="ORF">TGCAST_236200A</name>
</gene>
<dbReference type="SUPFAM" id="SSF54211">
    <property type="entry name" value="Ribosomal protein S5 domain 2-like"/>
    <property type="match status" value="1"/>
</dbReference>
<dbReference type="PANTHER" id="PTHR10073">
    <property type="entry name" value="DNA MISMATCH REPAIR PROTEIN MLH, PMS, MUTL"/>
    <property type="match status" value="1"/>
</dbReference>
<proteinExistence type="inferred from homology"/>
<dbReference type="EMBL" id="AHIV02001402">
    <property type="protein sequence ID" value="RQX70149.1"/>
    <property type="molecule type" value="Genomic_DNA"/>
</dbReference>
<dbReference type="InterPro" id="IPR003594">
    <property type="entry name" value="HATPase_dom"/>
</dbReference>
<dbReference type="InterPro" id="IPR013507">
    <property type="entry name" value="DNA_mismatch_S5_2-like"/>
</dbReference>
<dbReference type="InterPro" id="IPR020568">
    <property type="entry name" value="Ribosomal_Su5_D2-typ_SF"/>
</dbReference>
<dbReference type="GO" id="GO:0030983">
    <property type="term" value="F:mismatched DNA binding"/>
    <property type="evidence" value="ECO:0007669"/>
    <property type="project" value="InterPro"/>
</dbReference>
<dbReference type="CDD" id="cd16926">
    <property type="entry name" value="HATPase_MutL-MLH-PMS-like"/>
    <property type="match status" value="1"/>
</dbReference>
<reference evidence="5 6" key="1">
    <citation type="submission" date="2017-10" db="EMBL/GenBank/DDBJ databases">
        <authorList>
            <person name="Sibley D."/>
            <person name="Venepally P."/>
            <person name="Karamycheva S."/>
            <person name="Hadjithomas M."/>
            <person name="Khan A."/>
            <person name="Brunk B."/>
            <person name="Roos D."/>
            <person name="Caler E."/>
            <person name="Lorenzi H."/>
        </authorList>
    </citation>
    <scope>NUCLEOTIDE SEQUENCE [LARGE SCALE GENOMIC DNA]</scope>
    <source>
        <strain evidence="5 6">CAST</strain>
    </source>
</reference>
<feature type="region of interest" description="Disordered" evidence="3">
    <location>
        <begin position="107"/>
        <end position="209"/>
    </location>
</feature>
<dbReference type="InterPro" id="IPR036890">
    <property type="entry name" value="HATPase_C_sf"/>
</dbReference>
<evidence type="ECO:0000256" key="1">
    <source>
        <dbReference type="ARBA" id="ARBA00006082"/>
    </source>
</evidence>
<dbReference type="Proteomes" id="UP000284452">
    <property type="component" value="Unassembled WGS sequence"/>
</dbReference>
<dbReference type="GO" id="GO:0140664">
    <property type="term" value="F:ATP-dependent DNA damage sensor activity"/>
    <property type="evidence" value="ECO:0007669"/>
    <property type="project" value="InterPro"/>
</dbReference>
<organism evidence="5 6">
    <name type="scientific">Toxoplasma gondii CAST</name>
    <dbReference type="NCBI Taxonomy" id="943122"/>
    <lineage>
        <taxon>Eukaryota</taxon>
        <taxon>Sar</taxon>
        <taxon>Alveolata</taxon>
        <taxon>Apicomplexa</taxon>
        <taxon>Conoidasida</taxon>
        <taxon>Coccidia</taxon>
        <taxon>Eucoccidiorida</taxon>
        <taxon>Eimeriorina</taxon>
        <taxon>Sarcocystidae</taxon>
        <taxon>Toxoplasma</taxon>
    </lineage>
</organism>
<feature type="region of interest" description="Disordered" evidence="3">
    <location>
        <begin position="422"/>
        <end position="443"/>
    </location>
</feature>
<dbReference type="AlphaFoldDB" id="A0A3R8AMT4"/>
<dbReference type="SUPFAM" id="SSF55874">
    <property type="entry name" value="ATPase domain of HSP90 chaperone/DNA topoisomerase II/histidine kinase"/>
    <property type="match status" value="1"/>
</dbReference>
<feature type="domain" description="DNA mismatch repair protein S5" evidence="4">
    <location>
        <begin position="458"/>
        <end position="569"/>
    </location>
</feature>
<feature type="compositionally biased region" description="Basic and acidic residues" evidence="3">
    <location>
        <begin position="26"/>
        <end position="36"/>
    </location>
</feature>
<dbReference type="PROSITE" id="PS00058">
    <property type="entry name" value="DNA_MISMATCH_REPAIR_1"/>
    <property type="match status" value="1"/>
</dbReference>
<comment type="caution">
    <text evidence="5">The sequence shown here is derived from an EMBL/GenBank/DDBJ whole genome shotgun (WGS) entry which is preliminary data.</text>
</comment>
<dbReference type="FunFam" id="3.30.565.10:FF:000017">
    <property type="entry name" value="PMS1 homolog 1, mismatch repair system component"/>
    <property type="match status" value="1"/>
</dbReference>
<evidence type="ECO:0000256" key="2">
    <source>
        <dbReference type="ARBA" id="ARBA00022763"/>
    </source>
</evidence>
<dbReference type="GO" id="GO:0016887">
    <property type="term" value="F:ATP hydrolysis activity"/>
    <property type="evidence" value="ECO:0007669"/>
    <property type="project" value="InterPro"/>
</dbReference>
<dbReference type="Gene3D" id="3.30.565.10">
    <property type="entry name" value="Histidine kinase-like ATPase, C-terminal domain"/>
    <property type="match status" value="1"/>
</dbReference>
<dbReference type="InterPro" id="IPR014721">
    <property type="entry name" value="Ribsml_uS5_D2-typ_fold_subgr"/>
</dbReference>
<keyword evidence="2" id="KW-0227">DNA damage</keyword>
<feature type="region of interest" description="Disordered" evidence="3">
    <location>
        <begin position="1"/>
        <end position="91"/>
    </location>
</feature>
<dbReference type="Pfam" id="PF01119">
    <property type="entry name" value="DNA_mis_repair"/>
    <property type="match status" value="1"/>
</dbReference>
<evidence type="ECO:0000313" key="6">
    <source>
        <dbReference type="Proteomes" id="UP000284452"/>
    </source>
</evidence>
<name>A0A3R8AMT4_TOXGO</name>